<reference evidence="1 2" key="1">
    <citation type="submission" date="2020-08" db="EMBL/GenBank/DDBJ databases">
        <title>Sequencing the genomes of 1000 actinobacteria strains.</title>
        <authorList>
            <person name="Klenk H.-P."/>
        </authorList>
    </citation>
    <scope>NUCLEOTIDE SEQUENCE [LARGE SCALE GENOMIC DNA]</scope>
    <source>
        <strain evidence="1 2">DSM 19081</strain>
    </source>
</reference>
<proteinExistence type="predicted"/>
<dbReference type="RefSeq" id="WP_182494845.1">
    <property type="nucleotide sequence ID" value="NZ_BAAAKT010000002.1"/>
</dbReference>
<gene>
    <name evidence="1" type="ORF">HNR24_000366</name>
</gene>
<protein>
    <recommendedName>
        <fullName evidence="3">P22 coat protein-protein 5 domain protein</fullName>
    </recommendedName>
</protein>
<dbReference type="AlphaFoldDB" id="A0A839FR76"/>
<dbReference type="EMBL" id="JACJIH010000001">
    <property type="protein sequence ID" value="MBA8920433.1"/>
    <property type="molecule type" value="Genomic_DNA"/>
</dbReference>
<name>A0A839FR76_9MICC</name>
<evidence type="ECO:0008006" key="3">
    <source>
        <dbReference type="Google" id="ProtNLM"/>
    </source>
</evidence>
<dbReference type="Proteomes" id="UP000546252">
    <property type="component" value="Unassembled WGS sequence"/>
</dbReference>
<accession>A0A839FR76</accession>
<comment type="caution">
    <text evidence="1">The sequence shown here is derived from an EMBL/GenBank/DDBJ whole genome shotgun (WGS) entry which is preliminary data.</text>
</comment>
<organism evidence="1 2">
    <name type="scientific">Nesterenkonia jeotgali</name>
    <dbReference type="NCBI Taxonomy" id="317018"/>
    <lineage>
        <taxon>Bacteria</taxon>
        <taxon>Bacillati</taxon>
        <taxon>Actinomycetota</taxon>
        <taxon>Actinomycetes</taxon>
        <taxon>Micrococcales</taxon>
        <taxon>Micrococcaceae</taxon>
        <taxon>Nesterenkonia</taxon>
    </lineage>
</organism>
<evidence type="ECO:0000313" key="1">
    <source>
        <dbReference type="EMBL" id="MBA8920433.1"/>
    </source>
</evidence>
<sequence>MAIENFIPKIWSSKIIEQFRQESIFAGLANTDYQGDARKGNTVHIPGVVDVTVHDYKTGSLLDSEGQPISRTTTADGISDTGVDILIDQEKNFDFYVDDIDNAQSNTALMTPYANSAAHGLRDDADKFLANLLYLGGTSATVGAPATDAKSAWNVVRDLRKALNKAKVPAAQRVFVANAEFTALLEENDSKLMAENTSGSTRGLQEAALPRILGFDPFGSENLPETDKPSIVAWHKSALAYASQIDKTEAMRAENKFADRLRGLHVYGGKVIRPGAVFHWTAA</sequence>
<evidence type="ECO:0000313" key="2">
    <source>
        <dbReference type="Proteomes" id="UP000546252"/>
    </source>
</evidence>